<keyword evidence="5" id="KW-1133">Transmembrane helix</keyword>
<dbReference type="InterPro" id="IPR039425">
    <property type="entry name" value="RNA_pol_sigma-70-like"/>
</dbReference>
<dbReference type="Pfam" id="PF08281">
    <property type="entry name" value="Sigma70_r4_2"/>
    <property type="match status" value="1"/>
</dbReference>
<dbReference type="InterPro" id="IPR013249">
    <property type="entry name" value="RNA_pol_sigma70_r4_t2"/>
</dbReference>
<evidence type="ECO:0000313" key="8">
    <source>
        <dbReference type="EMBL" id="MFD2555106.1"/>
    </source>
</evidence>
<keyword evidence="5" id="KW-0812">Transmembrane</keyword>
<dbReference type="EMBL" id="JBHULD010000014">
    <property type="protein sequence ID" value="MFD2555106.1"/>
    <property type="molecule type" value="Genomic_DNA"/>
</dbReference>
<name>A0ABW5L2H8_9SPHI</name>
<comment type="similarity">
    <text evidence="1">Belongs to the sigma-70 factor family. ECF subfamily.</text>
</comment>
<evidence type="ECO:0000256" key="1">
    <source>
        <dbReference type="ARBA" id="ARBA00010641"/>
    </source>
</evidence>
<dbReference type="Gene3D" id="1.10.10.10">
    <property type="entry name" value="Winged helix-like DNA-binding domain superfamily/Winged helix DNA-binding domain"/>
    <property type="match status" value="1"/>
</dbReference>
<sequence>MKSTYSSYTDIELVGLMEEEDNTAFTVIYDRYFGPIYAFVRKMLQDGEQAEDITQEIFLALYESRHAARIVSLRSYLYQSARYALIDHFRRQKTRYDYVAGLKEYAEKGVWSTDEAIIQRDLERQIEKEIRNLPTRMRTVFELSRKHYMTNKEIAASLELSEGTVRQQIHNAIVRIRAHISCLFWLSLIQTIYWVNRFF</sequence>
<dbReference type="CDD" id="cd06171">
    <property type="entry name" value="Sigma70_r4"/>
    <property type="match status" value="1"/>
</dbReference>
<feature type="transmembrane region" description="Helical" evidence="5">
    <location>
        <begin position="176"/>
        <end position="195"/>
    </location>
</feature>
<evidence type="ECO:0000256" key="5">
    <source>
        <dbReference type="SAM" id="Phobius"/>
    </source>
</evidence>
<dbReference type="PANTHER" id="PTHR43133">
    <property type="entry name" value="RNA POLYMERASE ECF-TYPE SIGMA FACTO"/>
    <property type="match status" value="1"/>
</dbReference>
<dbReference type="SUPFAM" id="SSF88659">
    <property type="entry name" value="Sigma3 and sigma4 domains of RNA polymerase sigma factors"/>
    <property type="match status" value="1"/>
</dbReference>
<keyword evidence="2" id="KW-0805">Transcription regulation</keyword>
<keyword evidence="9" id="KW-1185">Reference proteome</keyword>
<evidence type="ECO:0000313" key="9">
    <source>
        <dbReference type="Proteomes" id="UP001597440"/>
    </source>
</evidence>
<dbReference type="InterPro" id="IPR036388">
    <property type="entry name" value="WH-like_DNA-bd_sf"/>
</dbReference>
<dbReference type="Gene3D" id="1.10.1740.10">
    <property type="match status" value="1"/>
</dbReference>
<accession>A0ABW5L2H8</accession>
<evidence type="ECO:0000256" key="3">
    <source>
        <dbReference type="ARBA" id="ARBA00023082"/>
    </source>
</evidence>
<evidence type="ECO:0000256" key="2">
    <source>
        <dbReference type="ARBA" id="ARBA00023015"/>
    </source>
</evidence>
<gene>
    <name evidence="8" type="ORF">ACFSQW_11935</name>
</gene>
<evidence type="ECO:0000256" key="4">
    <source>
        <dbReference type="ARBA" id="ARBA00023163"/>
    </source>
</evidence>
<organism evidence="8 9">
    <name type="scientific">Sphingobacterium tabacisoli</name>
    <dbReference type="NCBI Taxonomy" id="2044855"/>
    <lineage>
        <taxon>Bacteria</taxon>
        <taxon>Pseudomonadati</taxon>
        <taxon>Bacteroidota</taxon>
        <taxon>Sphingobacteriia</taxon>
        <taxon>Sphingobacteriales</taxon>
        <taxon>Sphingobacteriaceae</taxon>
        <taxon>Sphingobacterium</taxon>
    </lineage>
</organism>
<keyword evidence="4" id="KW-0804">Transcription</keyword>
<proteinExistence type="inferred from homology"/>
<dbReference type="InterPro" id="IPR007627">
    <property type="entry name" value="RNA_pol_sigma70_r2"/>
</dbReference>
<feature type="domain" description="RNA polymerase sigma-70 region 2" evidence="6">
    <location>
        <begin position="28"/>
        <end position="93"/>
    </location>
</feature>
<dbReference type="SUPFAM" id="SSF88946">
    <property type="entry name" value="Sigma2 domain of RNA polymerase sigma factors"/>
    <property type="match status" value="1"/>
</dbReference>
<keyword evidence="3" id="KW-0731">Sigma factor</keyword>
<comment type="caution">
    <text evidence="8">The sequence shown here is derived from an EMBL/GenBank/DDBJ whole genome shotgun (WGS) entry which is preliminary data.</text>
</comment>
<dbReference type="NCBIfam" id="TIGR02985">
    <property type="entry name" value="Sig70_bacteroi1"/>
    <property type="match status" value="1"/>
</dbReference>
<dbReference type="InterPro" id="IPR013325">
    <property type="entry name" value="RNA_pol_sigma_r2"/>
</dbReference>
<evidence type="ECO:0000259" key="6">
    <source>
        <dbReference type="Pfam" id="PF04542"/>
    </source>
</evidence>
<dbReference type="InterPro" id="IPR014327">
    <property type="entry name" value="RNA_pol_sigma70_bacteroid"/>
</dbReference>
<protein>
    <submittedName>
        <fullName evidence="8">RNA polymerase sigma factor</fullName>
    </submittedName>
</protein>
<dbReference type="PANTHER" id="PTHR43133:SF46">
    <property type="entry name" value="RNA POLYMERASE SIGMA-70 FACTOR ECF SUBFAMILY"/>
    <property type="match status" value="1"/>
</dbReference>
<dbReference type="InterPro" id="IPR013324">
    <property type="entry name" value="RNA_pol_sigma_r3/r4-like"/>
</dbReference>
<dbReference type="NCBIfam" id="TIGR02937">
    <property type="entry name" value="sigma70-ECF"/>
    <property type="match status" value="1"/>
</dbReference>
<feature type="domain" description="RNA polymerase sigma factor 70 region 4 type 2" evidence="7">
    <location>
        <begin position="124"/>
        <end position="174"/>
    </location>
</feature>
<dbReference type="InterPro" id="IPR014284">
    <property type="entry name" value="RNA_pol_sigma-70_dom"/>
</dbReference>
<dbReference type="RefSeq" id="WP_210353472.1">
    <property type="nucleotide sequence ID" value="NZ_JAEQMU010000001.1"/>
</dbReference>
<reference evidence="9" key="1">
    <citation type="journal article" date="2019" name="Int. J. Syst. Evol. Microbiol.">
        <title>The Global Catalogue of Microorganisms (GCM) 10K type strain sequencing project: providing services to taxonomists for standard genome sequencing and annotation.</title>
        <authorList>
            <consortium name="The Broad Institute Genomics Platform"/>
            <consortium name="The Broad Institute Genome Sequencing Center for Infectious Disease"/>
            <person name="Wu L."/>
            <person name="Ma J."/>
        </authorList>
    </citation>
    <scope>NUCLEOTIDE SEQUENCE [LARGE SCALE GENOMIC DNA]</scope>
    <source>
        <strain evidence="9">KCTC 52298</strain>
    </source>
</reference>
<dbReference type="Proteomes" id="UP001597440">
    <property type="component" value="Unassembled WGS sequence"/>
</dbReference>
<evidence type="ECO:0000259" key="7">
    <source>
        <dbReference type="Pfam" id="PF08281"/>
    </source>
</evidence>
<dbReference type="Pfam" id="PF04542">
    <property type="entry name" value="Sigma70_r2"/>
    <property type="match status" value="1"/>
</dbReference>
<keyword evidence="5" id="KW-0472">Membrane</keyword>